<dbReference type="Proteomes" id="UP000523682">
    <property type="component" value="Unassembled WGS sequence"/>
</dbReference>
<feature type="transmembrane region" description="Helical" evidence="1">
    <location>
        <begin position="80"/>
        <end position="105"/>
    </location>
</feature>
<accession>A0A7W2EBS3</accession>
<keyword evidence="1" id="KW-1133">Transmembrane helix</keyword>
<gene>
    <name evidence="3" type="ORF">H0193_08345</name>
</gene>
<dbReference type="AlphaFoldDB" id="A0A7W2EBS3"/>
<feature type="signal peptide" evidence="2">
    <location>
        <begin position="1"/>
        <end position="24"/>
    </location>
</feature>
<proteinExistence type="predicted"/>
<dbReference type="RefSeq" id="WP_181889375.1">
    <property type="nucleotide sequence ID" value="NZ_CP170998.1"/>
</dbReference>
<protein>
    <recommendedName>
        <fullName evidence="5">Secreted protein</fullName>
    </recommendedName>
</protein>
<evidence type="ECO:0000313" key="3">
    <source>
        <dbReference type="EMBL" id="MBA5244815.1"/>
    </source>
</evidence>
<evidence type="ECO:0000256" key="2">
    <source>
        <dbReference type="SAM" id="SignalP"/>
    </source>
</evidence>
<keyword evidence="2" id="KW-0732">Signal</keyword>
<sequence length="118" mass="12064">MKRIAIATLAATMPLSVLASPAHAAEDEKTSSEVYQHCRGLVGSANEKEKEELRQNGGSSNPDAVCIKSMLNSPNYRGGVIAVLVGVPLALVALLGAASAASGMVPGVSLPNMPKLPV</sequence>
<reference evidence="3 4" key="1">
    <citation type="submission" date="2020-07" db="EMBL/GenBank/DDBJ databases">
        <title>Draft genome and description of Corynebacterium haemomassiliense strain Marseile-Q3615 sp. nov.</title>
        <authorList>
            <person name="Boxberger M."/>
            <person name="La Scola B."/>
        </authorList>
    </citation>
    <scope>NUCLEOTIDE SEQUENCE [LARGE SCALE GENOMIC DNA]</scope>
    <source>
        <strain evidence="3 4">Marseille-Q3615</strain>
    </source>
</reference>
<evidence type="ECO:0000256" key="1">
    <source>
        <dbReference type="SAM" id="Phobius"/>
    </source>
</evidence>
<keyword evidence="4" id="KW-1185">Reference proteome</keyword>
<name>A0A7W2EBS3_9CORY</name>
<keyword evidence="1" id="KW-0812">Transmembrane</keyword>
<evidence type="ECO:0008006" key="5">
    <source>
        <dbReference type="Google" id="ProtNLM"/>
    </source>
</evidence>
<feature type="chain" id="PRO_5030784936" description="Secreted protein" evidence="2">
    <location>
        <begin position="25"/>
        <end position="118"/>
    </location>
</feature>
<comment type="caution">
    <text evidence="3">The sequence shown here is derived from an EMBL/GenBank/DDBJ whole genome shotgun (WGS) entry which is preliminary data.</text>
</comment>
<keyword evidence="1" id="KW-0472">Membrane</keyword>
<dbReference type="EMBL" id="JACDTZ010000001">
    <property type="protein sequence ID" value="MBA5244815.1"/>
    <property type="molecule type" value="Genomic_DNA"/>
</dbReference>
<evidence type="ECO:0000313" key="4">
    <source>
        <dbReference type="Proteomes" id="UP000523682"/>
    </source>
</evidence>
<organism evidence="3 4">
    <name type="scientific">Corynebacterium haemomassiliense</name>
    <dbReference type="NCBI Taxonomy" id="2754726"/>
    <lineage>
        <taxon>Bacteria</taxon>
        <taxon>Bacillati</taxon>
        <taxon>Actinomycetota</taxon>
        <taxon>Actinomycetes</taxon>
        <taxon>Mycobacteriales</taxon>
        <taxon>Corynebacteriaceae</taxon>
        <taxon>Corynebacterium</taxon>
    </lineage>
</organism>